<organism evidence="2 3">
    <name type="scientific">Prevotella intermedia</name>
    <dbReference type="NCBI Taxonomy" id="28131"/>
    <lineage>
        <taxon>Bacteria</taxon>
        <taxon>Pseudomonadati</taxon>
        <taxon>Bacteroidota</taxon>
        <taxon>Bacteroidia</taxon>
        <taxon>Bacteroidales</taxon>
        <taxon>Prevotellaceae</taxon>
        <taxon>Prevotella</taxon>
    </lineage>
</organism>
<evidence type="ECO:0000256" key="1">
    <source>
        <dbReference type="SAM" id="MobiDB-lite"/>
    </source>
</evidence>
<dbReference type="EMBL" id="NSLY01000002">
    <property type="protein sequence ID" value="PDP61297.1"/>
    <property type="molecule type" value="Genomic_DNA"/>
</dbReference>
<dbReference type="Proteomes" id="UP000219058">
    <property type="component" value="Unassembled WGS sequence"/>
</dbReference>
<feature type="region of interest" description="Disordered" evidence="1">
    <location>
        <begin position="23"/>
        <end position="91"/>
    </location>
</feature>
<dbReference type="Pfam" id="PF11888">
    <property type="entry name" value="DUF3408"/>
    <property type="match status" value="1"/>
</dbReference>
<comment type="caution">
    <text evidence="2">The sequence shown here is derived from an EMBL/GenBank/DDBJ whole genome shotgun (WGS) entry which is preliminary data.</text>
</comment>
<feature type="compositionally biased region" description="Basic and acidic residues" evidence="1">
    <location>
        <begin position="40"/>
        <end position="50"/>
    </location>
</feature>
<gene>
    <name evidence="2" type="ORF">CLI71_00965</name>
</gene>
<dbReference type="AlphaFoldDB" id="A0A2A6EH87"/>
<proteinExistence type="predicted"/>
<protein>
    <submittedName>
        <fullName evidence="2">DUF3408 domain-containing protein</fullName>
    </submittedName>
</protein>
<reference evidence="2 3" key="1">
    <citation type="submission" date="2017-09" db="EMBL/GenBank/DDBJ databases">
        <title>Phase variable restriction modification systems are present in the genome sequences of periodontal pathogens Prevotella intermedia, Tannerella forsythia and Porphyromonas gingivalis.</title>
        <authorList>
            <person name="Haigh R.D."/>
            <person name="Crawford L."/>
            <person name="Ralph J."/>
            <person name="Wanford J."/>
            <person name="Vartoukian S.R."/>
            <person name="Hijazib K."/>
            <person name="Wade W."/>
            <person name="Oggioni M.R."/>
        </authorList>
    </citation>
    <scope>NUCLEOTIDE SEQUENCE [LARGE SCALE GENOMIC DNA]</scope>
    <source>
        <strain evidence="2 3">WW2834</strain>
    </source>
</reference>
<evidence type="ECO:0000313" key="2">
    <source>
        <dbReference type="EMBL" id="PDP61297.1"/>
    </source>
</evidence>
<feature type="compositionally biased region" description="Basic and acidic residues" evidence="1">
    <location>
        <begin position="66"/>
        <end position="90"/>
    </location>
</feature>
<sequence length="174" mass="20377">MSSITEERQKILKKKLKEMGNYGVQVRTPEESPFYDQPTDYERELERMQVDEPEEEESHVQPLKESSVEEKAAEERPARKSRVKGDKEEGMPVGLSFEEYQERYFVRLSDRNGKSGFTINSEILQLLKDVLRDVRAKTTITSYIENILLEHLKEHQALLNKTAAQYKRNQTLNL</sequence>
<dbReference type="InterPro" id="IPR021823">
    <property type="entry name" value="DUF3408"/>
</dbReference>
<accession>A0A2A6EH87</accession>
<dbReference type="RefSeq" id="WP_097549354.1">
    <property type="nucleotide sequence ID" value="NZ_NSLY01000002.1"/>
</dbReference>
<name>A0A2A6EH87_PREIN</name>
<evidence type="ECO:0000313" key="3">
    <source>
        <dbReference type="Proteomes" id="UP000219058"/>
    </source>
</evidence>